<evidence type="ECO:0000256" key="1">
    <source>
        <dbReference type="ARBA" id="ARBA00038310"/>
    </source>
</evidence>
<evidence type="ECO:0000259" key="2">
    <source>
        <dbReference type="Pfam" id="PF04909"/>
    </source>
</evidence>
<accession>A0A2T0K936</accession>
<comment type="caution">
    <text evidence="3">The sequence shown here is derived from an EMBL/GenBank/DDBJ whole genome shotgun (WGS) entry which is preliminary data.</text>
</comment>
<gene>
    <name evidence="3" type="ORF">CLV67_110337</name>
</gene>
<sequence length="275" mass="29513">MIIDAHHHLWTAGYAWLRDPSLDRIRRDYTVDDLRAVIGPAGVDRTVLVEAGRCEAAETRLFLEIARDTPEIAGVVGWASLLDPVLAVTIDAYRAGPGGHLLVGIRDQVQAEDDDFLDRAPVRDGLATVAAAGLVNELVVRAAQLPSVARAAEALPHSTFVLDHLGKPGIAAGELGRWRDLIAPVAARANVVAKLSGLVTEANWETWTPDDLKPYVDIAVDLFGTERLMFGSDWPVLEVAASYPEVKDAMIGLLGGSPADVFAGTAISTYHLELT</sequence>
<dbReference type="InterPro" id="IPR052350">
    <property type="entry name" value="Metallo-dep_Lactonases"/>
</dbReference>
<reference evidence="3 4" key="1">
    <citation type="submission" date="2018-03" db="EMBL/GenBank/DDBJ databases">
        <title>Genomic Encyclopedia of Archaeal and Bacterial Type Strains, Phase II (KMG-II): from individual species to whole genera.</title>
        <authorList>
            <person name="Goeker M."/>
        </authorList>
    </citation>
    <scope>NUCLEOTIDE SEQUENCE [LARGE SCALE GENOMIC DNA]</scope>
    <source>
        <strain evidence="3 4">DSM 43146</strain>
    </source>
</reference>
<feature type="domain" description="Amidohydrolase-related" evidence="2">
    <location>
        <begin position="3"/>
        <end position="251"/>
    </location>
</feature>
<dbReference type="PANTHER" id="PTHR43569:SF2">
    <property type="entry name" value="AMIDOHYDROLASE-RELATED DOMAIN-CONTAINING PROTEIN"/>
    <property type="match status" value="1"/>
</dbReference>
<organism evidence="3 4">
    <name type="scientific">Actinoplanes italicus</name>
    <dbReference type="NCBI Taxonomy" id="113567"/>
    <lineage>
        <taxon>Bacteria</taxon>
        <taxon>Bacillati</taxon>
        <taxon>Actinomycetota</taxon>
        <taxon>Actinomycetes</taxon>
        <taxon>Micromonosporales</taxon>
        <taxon>Micromonosporaceae</taxon>
        <taxon>Actinoplanes</taxon>
    </lineage>
</organism>
<evidence type="ECO:0000313" key="3">
    <source>
        <dbReference type="EMBL" id="PRX19585.1"/>
    </source>
</evidence>
<dbReference type="RefSeq" id="WP_239166297.1">
    <property type="nucleotide sequence ID" value="NZ_BOMO01000048.1"/>
</dbReference>
<dbReference type="AlphaFoldDB" id="A0A2T0K936"/>
<dbReference type="GO" id="GO:0016787">
    <property type="term" value="F:hydrolase activity"/>
    <property type="evidence" value="ECO:0007669"/>
    <property type="project" value="InterPro"/>
</dbReference>
<dbReference type="InterPro" id="IPR032466">
    <property type="entry name" value="Metal_Hydrolase"/>
</dbReference>
<dbReference type="SUPFAM" id="SSF51556">
    <property type="entry name" value="Metallo-dependent hydrolases"/>
    <property type="match status" value="1"/>
</dbReference>
<dbReference type="PANTHER" id="PTHR43569">
    <property type="entry name" value="AMIDOHYDROLASE"/>
    <property type="match status" value="1"/>
</dbReference>
<dbReference type="Pfam" id="PF04909">
    <property type="entry name" value="Amidohydro_2"/>
    <property type="match status" value="1"/>
</dbReference>
<dbReference type="EMBL" id="PVMZ01000010">
    <property type="protein sequence ID" value="PRX19585.1"/>
    <property type="molecule type" value="Genomic_DNA"/>
</dbReference>
<name>A0A2T0K936_9ACTN</name>
<protein>
    <submittedName>
        <fullName evidence="3">L-fuconolactonase</fullName>
    </submittedName>
</protein>
<keyword evidence="4" id="KW-1185">Reference proteome</keyword>
<comment type="similarity">
    <text evidence="1">Belongs to the metallo-dependent hydrolases superfamily.</text>
</comment>
<dbReference type="Gene3D" id="3.20.20.140">
    <property type="entry name" value="Metal-dependent hydrolases"/>
    <property type="match status" value="1"/>
</dbReference>
<proteinExistence type="inferred from homology"/>
<evidence type="ECO:0000313" key="4">
    <source>
        <dbReference type="Proteomes" id="UP000239415"/>
    </source>
</evidence>
<dbReference type="Proteomes" id="UP000239415">
    <property type="component" value="Unassembled WGS sequence"/>
</dbReference>
<dbReference type="InterPro" id="IPR006680">
    <property type="entry name" value="Amidohydro-rel"/>
</dbReference>